<name>A0AAE0U6P9_SORBR</name>
<gene>
    <name evidence="2" type="ORF">B0T20DRAFT_56117</name>
</gene>
<protein>
    <submittedName>
        <fullName evidence="2">Uncharacterized protein</fullName>
    </submittedName>
</protein>
<comment type="caution">
    <text evidence="2">The sequence shown here is derived from an EMBL/GenBank/DDBJ whole genome shotgun (WGS) entry which is preliminary data.</text>
</comment>
<keyword evidence="3" id="KW-1185">Reference proteome</keyword>
<organism evidence="2 3">
    <name type="scientific">Sordaria brevicollis</name>
    <dbReference type="NCBI Taxonomy" id="83679"/>
    <lineage>
        <taxon>Eukaryota</taxon>
        <taxon>Fungi</taxon>
        <taxon>Dikarya</taxon>
        <taxon>Ascomycota</taxon>
        <taxon>Pezizomycotina</taxon>
        <taxon>Sordariomycetes</taxon>
        <taxon>Sordariomycetidae</taxon>
        <taxon>Sordariales</taxon>
        <taxon>Sordariaceae</taxon>
        <taxon>Sordaria</taxon>
    </lineage>
</organism>
<dbReference type="EMBL" id="JAUTDP010000011">
    <property type="protein sequence ID" value="KAK3392439.1"/>
    <property type="molecule type" value="Genomic_DNA"/>
</dbReference>
<evidence type="ECO:0000313" key="3">
    <source>
        <dbReference type="Proteomes" id="UP001281003"/>
    </source>
</evidence>
<accession>A0AAE0U6P9</accession>
<sequence>MLIAGPSSPFRSCSKMFSHPHTPSKTTKDLSDILIIMASPQPPPPALQIYVDADPEAWFSRLRDRARCDDLDQAIESVRPREILLVNLLQRQCGKPDGHYHIPGRIHPPLSRVLATAMSIDKVAWWCPAGDDDSLASAKDVKEKGKVTLTKRQKEEAELAKRFRAEVDAMSAYDMVKRLEEERWIEEASRVPTMVPGPYWQAGLQEDVVEALALATDVKAEFRQRYQEVVEKAQMRPGKVAFKEELAKIEKETENVVVIEMLLKSLNRYLSRRRQHQPDHQVLGIDPIKAYLSAAVHLFWATANLFQLAPWDGVLMAEPSDVLRRRAGRILRRYITAVMCAEKGSQIVNAKEGEEDDPIRAGTEHLALD</sequence>
<reference evidence="2" key="1">
    <citation type="journal article" date="2023" name="Mol. Phylogenet. Evol.">
        <title>Genome-scale phylogeny and comparative genomics of the fungal order Sordariales.</title>
        <authorList>
            <person name="Hensen N."/>
            <person name="Bonometti L."/>
            <person name="Westerberg I."/>
            <person name="Brannstrom I.O."/>
            <person name="Guillou S."/>
            <person name="Cros-Aarteil S."/>
            <person name="Calhoun S."/>
            <person name="Haridas S."/>
            <person name="Kuo A."/>
            <person name="Mondo S."/>
            <person name="Pangilinan J."/>
            <person name="Riley R."/>
            <person name="LaButti K."/>
            <person name="Andreopoulos B."/>
            <person name="Lipzen A."/>
            <person name="Chen C."/>
            <person name="Yan M."/>
            <person name="Daum C."/>
            <person name="Ng V."/>
            <person name="Clum A."/>
            <person name="Steindorff A."/>
            <person name="Ohm R.A."/>
            <person name="Martin F."/>
            <person name="Silar P."/>
            <person name="Natvig D.O."/>
            <person name="Lalanne C."/>
            <person name="Gautier V."/>
            <person name="Ament-Velasquez S.L."/>
            <person name="Kruys A."/>
            <person name="Hutchinson M.I."/>
            <person name="Powell A.J."/>
            <person name="Barry K."/>
            <person name="Miller A.N."/>
            <person name="Grigoriev I.V."/>
            <person name="Debuchy R."/>
            <person name="Gladieux P."/>
            <person name="Hiltunen Thoren M."/>
            <person name="Johannesson H."/>
        </authorList>
    </citation>
    <scope>NUCLEOTIDE SEQUENCE</scope>
    <source>
        <strain evidence="2">FGSC 1904</strain>
    </source>
</reference>
<reference evidence="2" key="2">
    <citation type="submission" date="2023-07" db="EMBL/GenBank/DDBJ databases">
        <authorList>
            <consortium name="Lawrence Berkeley National Laboratory"/>
            <person name="Haridas S."/>
            <person name="Hensen N."/>
            <person name="Bonometti L."/>
            <person name="Westerberg I."/>
            <person name="Brannstrom I.O."/>
            <person name="Guillou S."/>
            <person name="Cros-Aarteil S."/>
            <person name="Calhoun S."/>
            <person name="Kuo A."/>
            <person name="Mondo S."/>
            <person name="Pangilinan J."/>
            <person name="Riley R."/>
            <person name="LaButti K."/>
            <person name="Andreopoulos B."/>
            <person name="Lipzen A."/>
            <person name="Chen C."/>
            <person name="Yanf M."/>
            <person name="Daum C."/>
            <person name="Ng V."/>
            <person name="Clum A."/>
            <person name="Steindorff A."/>
            <person name="Ohm R."/>
            <person name="Martin F."/>
            <person name="Silar P."/>
            <person name="Natvig D."/>
            <person name="Lalanne C."/>
            <person name="Gautier V."/>
            <person name="Ament-velasquez S.L."/>
            <person name="Kruys A."/>
            <person name="Hutchinson M.I."/>
            <person name="Powell A.J."/>
            <person name="Barry K."/>
            <person name="Miller A.N."/>
            <person name="Grigoriev I.V."/>
            <person name="Debuchy R."/>
            <person name="Gladieux P."/>
            <person name="Thoren M.H."/>
            <person name="Johannesson H."/>
        </authorList>
    </citation>
    <scope>NUCLEOTIDE SEQUENCE</scope>
    <source>
        <strain evidence="2">FGSC 1904</strain>
    </source>
</reference>
<dbReference type="Proteomes" id="UP001281003">
    <property type="component" value="Unassembled WGS sequence"/>
</dbReference>
<proteinExistence type="predicted"/>
<feature type="region of interest" description="Disordered" evidence="1">
    <location>
        <begin position="1"/>
        <end position="25"/>
    </location>
</feature>
<evidence type="ECO:0000313" key="2">
    <source>
        <dbReference type="EMBL" id="KAK3392439.1"/>
    </source>
</evidence>
<dbReference type="AlphaFoldDB" id="A0AAE0U6P9"/>
<evidence type="ECO:0000256" key="1">
    <source>
        <dbReference type="SAM" id="MobiDB-lite"/>
    </source>
</evidence>